<name>A0A284RU18_ARMOS</name>
<feature type="compositionally biased region" description="Acidic residues" evidence="1">
    <location>
        <begin position="225"/>
        <end position="245"/>
    </location>
</feature>
<proteinExistence type="predicted"/>
<feature type="region of interest" description="Disordered" evidence="1">
    <location>
        <begin position="214"/>
        <end position="255"/>
    </location>
</feature>
<feature type="compositionally biased region" description="Acidic residues" evidence="1">
    <location>
        <begin position="327"/>
        <end position="337"/>
    </location>
</feature>
<feature type="region of interest" description="Disordered" evidence="1">
    <location>
        <begin position="306"/>
        <end position="340"/>
    </location>
</feature>
<dbReference type="AlphaFoldDB" id="A0A284RU18"/>
<dbReference type="OMA" id="NTHAKSM"/>
<accession>A0A284RU18</accession>
<dbReference type="EMBL" id="FUEG01000016">
    <property type="protein sequence ID" value="SJL12269.1"/>
    <property type="molecule type" value="Genomic_DNA"/>
</dbReference>
<protein>
    <submittedName>
        <fullName evidence="2">Uncharacterized protein</fullName>
    </submittedName>
</protein>
<feature type="compositionally biased region" description="Basic and acidic residues" evidence="1">
    <location>
        <begin position="214"/>
        <end position="224"/>
    </location>
</feature>
<gene>
    <name evidence="2" type="ORF">ARMOST_15692</name>
</gene>
<dbReference type="OrthoDB" id="2610860at2759"/>
<dbReference type="Proteomes" id="UP000219338">
    <property type="component" value="Unassembled WGS sequence"/>
</dbReference>
<evidence type="ECO:0000256" key="1">
    <source>
        <dbReference type="SAM" id="MobiDB-lite"/>
    </source>
</evidence>
<sequence>MSSQGDFVLPGIRDDPEKHWKIILGAQFAHSRLHNSRRLENHIYGFRNIVLDCLTSDRTDFLVIPQFIIYYVKRLSPDARRKLDASCSTNAESQTKAVAPDFSVLYLPHKHGLSDPSKLSSLSLLEWATVHIPESFVPIMEEDKRPVTRHALSLHDFREVLDQEFHKAKRQAEQQAFTLFKDPRRKRQTEVILKAVCGMWWMFRRVFRDELVKSKTKPPPKDPNMDDSIDDDVEPPSDESDNEEIEVQKSPTVEATPTAAIDDGMALNDHDFLGLDFAEESSPTDGQSSGGPSVLTIDMLRKRTHSDVEANGSSQPSSSKRAKLSGGDEESDGDGDDTISRTILIQDLGEGRGEPFYDDVEQAWPTQGDWSQAIYLGSPASNQRLFLIHRWLQTFHLSIADITEA</sequence>
<evidence type="ECO:0000313" key="3">
    <source>
        <dbReference type="Proteomes" id="UP000219338"/>
    </source>
</evidence>
<reference evidence="3" key="1">
    <citation type="journal article" date="2017" name="Nat. Ecol. Evol.">
        <title>Genome expansion and lineage-specific genetic innovations in the forest pathogenic fungi Armillaria.</title>
        <authorList>
            <person name="Sipos G."/>
            <person name="Prasanna A.N."/>
            <person name="Walter M.C."/>
            <person name="O'Connor E."/>
            <person name="Balint B."/>
            <person name="Krizsan K."/>
            <person name="Kiss B."/>
            <person name="Hess J."/>
            <person name="Varga T."/>
            <person name="Slot J."/>
            <person name="Riley R."/>
            <person name="Boka B."/>
            <person name="Rigling D."/>
            <person name="Barry K."/>
            <person name="Lee J."/>
            <person name="Mihaltcheva S."/>
            <person name="LaButti K."/>
            <person name="Lipzen A."/>
            <person name="Waldron R."/>
            <person name="Moloney N.M."/>
            <person name="Sperisen C."/>
            <person name="Kredics L."/>
            <person name="Vagvoelgyi C."/>
            <person name="Patrignani A."/>
            <person name="Fitzpatrick D."/>
            <person name="Nagy I."/>
            <person name="Doyle S."/>
            <person name="Anderson J.B."/>
            <person name="Grigoriev I.V."/>
            <person name="Gueldener U."/>
            <person name="Muensterkoetter M."/>
            <person name="Nagy L.G."/>
        </authorList>
    </citation>
    <scope>NUCLEOTIDE SEQUENCE [LARGE SCALE GENOMIC DNA]</scope>
    <source>
        <strain evidence="3">C18/9</strain>
    </source>
</reference>
<evidence type="ECO:0000313" key="2">
    <source>
        <dbReference type="EMBL" id="SJL12269.1"/>
    </source>
</evidence>
<keyword evidence="3" id="KW-1185">Reference proteome</keyword>
<organism evidence="2 3">
    <name type="scientific">Armillaria ostoyae</name>
    <name type="common">Armillaria root rot fungus</name>
    <dbReference type="NCBI Taxonomy" id="47428"/>
    <lineage>
        <taxon>Eukaryota</taxon>
        <taxon>Fungi</taxon>
        <taxon>Dikarya</taxon>
        <taxon>Basidiomycota</taxon>
        <taxon>Agaricomycotina</taxon>
        <taxon>Agaricomycetes</taxon>
        <taxon>Agaricomycetidae</taxon>
        <taxon>Agaricales</taxon>
        <taxon>Marasmiineae</taxon>
        <taxon>Physalacriaceae</taxon>
        <taxon>Armillaria</taxon>
    </lineage>
</organism>